<dbReference type="Gene3D" id="3.30.70.20">
    <property type="match status" value="1"/>
</dbReference>
<gene>
    <name evidence="6" type="ORF">HNP82_001255</name>
</gene>
<organism evidence="6 7">
    <name type="scientific">Catenibacillus scindens</name>
    <dbReference type="NCBI Taxonomy" id="673271"/>
    <lineage>
        <taxon>Bacteria</taxon>
        <taxon>Bacillati</taxon>
        <taxon>Bacillota</taxon>
        <taxon>Clostridia</taxon>
        <taxon>Lachnospirales</taxon>
        <taxon>Lachnospiraceae</taxon>
        <taxon>Catenibacillus</taxon>
    </lineage>
</organism>
<dbReference type="PROSITE" id="PS00198">
    <property type="entry name" value="4FE4S_FER_1"/>
    <property type="match status" value="1"/>
</dbReference>
<evidence type="ECO:0000256" key="2">
    <source>
        <dbReference type="ARBA" id="ARBA00022723"/>
    </source>
</evidence>
<dbReference type="SUPFAM" id="SSF54862">
    <property type="entry name" value="4Fe-4S ferredoxins"/>
    <property type="match status" value="1"/>
</dbReference>
<keyword evidence="3" id="KW-0408">Iron</keyword>
<dbReference type="PROSITE" id="PS51379">
    <property type="entry name" value="4FE4S_FER_2"/>
    <property type="match status" value="2"/>
</dbReference>
<accession>A0A7W8H9J6</accession>
<keyword evidence="2" id="KW-0479">Metal-binding</keyword>
<dbReference type="GO" id="GO:0051539">
    <property type="term" value="F:4 iron, 4 sulfur cluster binding"/>
    <property type="evidence" value="ECO:0007669"/>
    <property type="project" value="UniProtKB-KW"/>
</dbReference>
<comment type="caution">
    <text evidence="6">The sequence shown here is derived from an EMBL/GenBank/DDBJ whole genome shotgun (WGS) entry which is preliminary data.</text>
</comment>
<dbReference type="InterPro" id="IPR017900">
    <property type="entry name" value="4Fe4S_Fe_S_CS"/>
</dbReference>
<evidence type="ECO:0000313" key="6">
    <source>
        <dbReference type="EMBL" id="MBB5264150.1"/>
    </source>
</evidence>
<dbReference type="EMBL" id="JACHFW010000003">
    <property type="protein sequence ID" value="MBB5264150.1"/>
    <property type="molecule type" value="Genomic_DNA"/>
</dbReference>
<reference evidence="6 7" key="1">
    <citation type="submission" date="2020-08" db="EMBL/GenBank/DDBJ databases">
        <title>Genomic Encyclopedia of Type Strains, Phase IV (KMG-IV): sequencing the most valuable type-strain genomes for metagenomic binning, comparative biology and taxonomic classification.</title>
        <authorList>
            <person name="Goeker M."/>
        </authorList>
    </citation>
    <scope>NUCLEOTIDE SEQUENCE [LARGE SCALE GENOMIC DNA]</scope>
    <source>
        <strain evidence="6 7">DSM 106146</strain>
    </source>
</reference>
<dbReference type="PANTHER" id="PTHR43687:SF4">
    <property type="entry name" value="BLR5484 PROTEIN"/>
    <property type="match status" value="1"/>
</dbReference>
<dbReference type="PANTHER" id="PTHR43687">
    <property type="entry name" value="ADENYLYLSULFATE REDUCTASE, BETA SUBUNIT"/>
    <property type="match status" value="1"/>
</dbReference>
<evidence type="ECO:0000259" key="5">
    <source>
        <dbReference type="PROSITE" id="PS51379"/>
    </source>
</evidence>
<evidence type="ECO:0000313" key="7">
    <source>
        <dbReference type="Proteomes" id="UP000543642"/>
    </source>
</evidence>
<dbReference type="Proteomes" id="UP000543642">
    <property type="component" value="Unassembled WGS sequence"/>
</dbReference>
<dbReference type="GO" id="GO:0046872">
    <property type="term" value="F:metal ion binding"/>
    <property type="evidence" value="ECO:0007669"/>
    <property type="project" value="UniProtKB-KW"/>
</dbReference>
<keyword evidence="7" id="KW-1185">Reference proteome</keyword>
<keyword evidence="1" id="KW-0004">4Fe-4S</keyword>
<proteinExistence type="predicted"/>
<feature type="domain" description="4Fe-4S ferredoxin-type" evidence="5">
    <location>
        <begin position="35"/>
        <end position="65"/>
    </location>
</feature>
<evidence type="ECO:0000256" key="1">
    <source>
        <dbReference type="ARBA" id="ARBA00022485"/>
    </source>
</evidence>
<name>A0A7W8H9J6_9FIRM</name>
<feature type="domain" description="4Fe-4S ferredoxin-type" evidence="5">
    <location>
        <begin position="4"/>
        <end position="33"/>
    </location>
</feature>
<dbReference type="InterPro" id="IPR050572">
    <property type="entry name" value="Fe-S_Ferredoxin"/>
</dbReference>
<dbReference type="Pfam" id="PF12838">
    <property type="entry name" value="Fer4_7"/>
    <property type="match status" value="1"/>
</dbReference>
<protein>
    <submittedName>
        <fullName evidence="6">Ferredoxin</fullName>
    </submittedName>
</protein>
<dbReference type="InterPro" id="IPR017896">
    <property type="entry name" value="4Fe4S_Fe-S-bd"/>
</dbReference>
<keyword evidence="4" id="KW-0411">Iron-sulfur</keyword>
<sequence>MARVDEIVISNGCIGCGRCVKSCFTDVLRMNPETKRPEAKYLEECEWCLICEEQCPVNAIYVKPHIPVKIPHSF</sequence>
<evidence type="ECO:0000256" key="4">
    <source>
        <dbReference type="ARBA" id="ARBA00023014"/>
    </source>
</evidence>
<dbReference type="AlphaFoldDB" id="A0A7W8H9J6"/>
<evidence type="ECO:0000256" key="3">
    <source>
        <dbReference type="ARBA" id="ARBA00023004"/>
    </source>
</evidence>
<dbReference type="RefSeq" id="WP_183772567.1">
    <property type="nucleotide sequence ID" value="NZ_JACHFW010000003.1"/>
</dbReference>